<evidence type="ECO:0000256" key="1">
    <source>
        <dbReference type="SAM" id="Phobius"/>
    </source>
</evidence>
<accession>A0A1I6DTW7</accession>
<dbReference type="NCBIfam" id="NF041644">
    <property type="entry name" value="CBO0543_fam"/>
    <property type="match status" value="1"/>
</dbReference>
<sequence>MIIYPVRLLGYLFDTNLLFEILVLPTLCVLYNQVTLRRGLWPAFYYALLFSAGITALEYLIELYTDLIEYISWSWFFTLTSLTGVFILSRVFLVFFRWGCRRFGRTA</sequence>
<reference evidence="3" key="1">
    <citation type="submission" date="2016-10" db="EMBL/GenBank/DDBJ databases">
        <authorList>
            <person name="Varghese N."/>
            <person name="Submissions S."/>
        </authorList>
    </citation>
    <scope>NUCLEOTIDE SEQUENCE [LARGE SCALE GENOMIC DNA]</scope>
    <source>
        <strain evidence="3">DSM 3669</strain>
    </source>
</reference>
<dbReference type="Proteomes" id="UP000199584">
    <property type="component" value="Unassembled WGS sequence"/>
</dbReference>
<keyword evidence="1" id="KW-1133">Transmembrane helix</keyword>
<feature type="transmembrane region" description="Helical" evidence="1">
    <location>
        <begin position="12"/>
        <end position="31"/>
    </location>
</feature>
<gene>
    <name evidence="2" type="ORF">SAMN05660706_11774</name>
</gene>
<organism evidence="2 3">
    <name type="scientific">Desulfoscipio geothermicus DSM 3669</name>
    <dbReference type="NCBI Taxonomy" id="1121426"/>
    <lineage>
        <taxon>Bacteria</taxon>
        <taxon>Bacillati</taxon>
        <taxon>Bacillota</taxon>
        <taxon>Clostridia</taxon>
        <taxon>Eubacteriales</taxon>
        <taxon>Desulfallaceae</taxon>
        <taxon>Desulfoscipio</taxon>
    </lineage>
</organism>
<name>A0A1I6DTW7_9FIRM</name>
<dbReference type="EMBL" id="FOYM01000017">
    <property type="protein sequence ID" value="SFR08866.1"/>
    <property type="molecule type" value="Genomic_DNA"/>
</dbReference>
<dbReference type="InterPro" id="IPR048147">
    <property type="entry name" value="CBO0543-like"/>
</dbReference>
<proteinExistence type="predicted"/>
<dbReference type="AlphaFoldDB" id="A0A1I6DTW7"/>
<feature type="transmembrane region" description="Helical" evidence="1">
    <location>
        <begin position="73"/>
        <end position="96"/>
    </location>
</feature>
<dbReference type="OrthoDB" id="1683460at2"/>
<feature type="transmembrane region" description="Helical" evidence="1">
    <location>
        <begin position="43"/>
        <end position="61"/>
    </location>
</feature>
<keyword evidence="3" id="KW-1185">Reference proteome</keyword>
<keyword evidence="1" id="KW-0812">Transmembrane</keyword>
<evidence type="ECO:0000313" key="3">
    <source>
        <dbReference type="Proteomes" id="UP000199584"/>
    </source>
</evidence>
<keyword evidence="1" id="KW-0472">Membrane</keyword>
<evidence type="ECO:0000313" key="2">
    <source>
        <dbReference type="EMBL" id="SFR08866.1"/>
    </source>
</evidence>
<protein>
    <submittedName>
        <fullName evidence="2">Uncharacterized protein</fullName>
    </submittedName>
</protein>